<keyword evidence="1 5" id="KW-0489">Methyltransferase</keyword>
<dbReference type="InterPro" id="IPR029063">
    <property type="entry name" value="SAM-dependent_MTases_sf"/>
</dbReference>
<feature type="region of interest" description="Disordered" evidence="6">
    <location>
        <begin position="1"/>
        <end position="42"/>
    </location>
</feature>
<dbReference type="NCBIfam" id="NF000499">
    <property type="entry name" value="Erm23S_rRNA_broad"/>
    <property type="match status" value="1"/>
</dbReference>
<keyword evidence="2 5" id="KW-0808">Transferase</keyword>
<feature type="domain" description="Ribosomal RNA adenine methylase transferase N-terminal" evidence="7">
    <location>
        <begin position="49"/>
        <end position="213"/>
    </location>
</feature>
<dbReference type="InterPro" id="IPR020596">
    <property type="entry name" value="rRNA_Ade_Mease_Trfase_CS"/>
</dbReference>
<sequence length="381" mass="43001">MSSSDEQPRPRRRNQDRQHPNQNRPVLGRTERDRNRRQFGQNFLRDRKTIARIAETAELRPDLPVLEAGPGEGLLTRELADRARQVTSYEIDPRLAKSLREKLSGHPNIEVVNADFLTAEPPPEPFAFVGAIPYGITSAIVDWCLEAPTIETATMVTQLEFARKRTGDYGRWSRLTVMTWPLFEWEFVEKVDRRLFKPVPKVDSAIMRLRRRAEPLLEGAALERYESMVELCFTGVGGNIQASLLRKYPRRRVEAALDHAGVGGGAVVAYVRPEQWLRLFERLDQKNEPRGGQPQRGRRTGGRDHGDRRTGGQDRGDRRTGGRDHRDRQASGHGDRRSSGRNRDDGRTGEREQGDQGGRRGPSGGGRTGGRPGRRGGPGQR</sequence>
<dbReference type="Gene3D" id="3.40.50.150">
    <property type="entry name" value="Vaccinia Virus protein VP39"/>
    <property type="match status" value="1"/>
</dbReference>
<evidence type="ECO:0000256" key="4">
    <source>
        <dbReference type="ARBA" id="ARBA00022884"/>
    </source>
</evidence>
<evidence type="ECO:0000313" key="9">
    <source>
        <dbReference type="Proteomes" id="UP001500729"/>
    </source>
</evidence>
<feature type="compositionally biased region" description="Basic and acidic residues" evidence="6">
    <location>
        <begin position="1"/>
        <end position="19"/>
    </location>
</feature>
<feature type="region of interest" description="Disordered" evidence="6">
    <location>
        <begin position="282"/>
        <end position="381"/>
    </location>
</feature>
<dbReference type="PANTHER" id="PTHR11727">
    <property type="entry name" value="DIMETHYLADENOSINE TRANSFERASE"/>
    <property type="match status" value="1"/>
</dbReference>
<feature type="compositionally biased region" description="Gly residues" evidence="6">
    <location>
        <begin position="359"/>
        <end position="381"/>
    </location>
</feature>
<evidence type="ECO:0000256" key="1">
    <source>
        <dbReference type="ARBA" id="ARBA00022603"/>
    </source>
</evidence>
<feature type="binding site" evidence="5">
    <location>
        <position position="42"/>
    </location>
    <ligand>
        <name>S-adenosyl-L-methionine</name>
        <dbReference type="ChEBI" id="CHEBI:59789"/>
    </ligand>
</feature>
<feature type="binding site" evidence="5">
    <location>
        <position position="90"/>
    </location>
    <ligand>
        <name>S-adenosyl-L-methionine</name>
        <dbReference type="ChEBI" id="CHEBI:59789"/>
    </ligand>
</feature>
<evidence type="ECO:0000256" key="2">
    <source>
        <dbReference type="ARBA" id="ARBA00022679"/>
    </source>
</evidence>
<dbReference type="EMBL" id="BAAAGS010000058">
    <property type="protein sequence ID" value="GAA0552954.1"/>
    <property type="molecule type" value="Genomic_DNA"/>
</dbReference>
<evidence type="ECO:0000259" key="7">
    <source>
        <dbReference type="SMART" id="SM00650"/>
    </source>
</evidence>
<dbReference type="SMART" id="SM00650">
    <property type="entry name" value="rADc"/>
    <property type="match status" value="1"/>
</dbReference>
<comment type="similarity">
    <text evidence="5">Belongs to the class I-like SAM-binding methyltransferase superfamily. rRNA adenine N(6)-methyltransferase family.</text>
</comment>
<keyword evidence="4 5" id="KW-0694">RNA-binding</keyword>
<gene>
    <name evidence="8" type="ORF">GCM10009533_58890</name>
</gene>
<evidence type="ECO:0000256" key="6">
    <source>
        <dbReference type="SAM" id="MobiDB-lite"/>
    </source>
</evidence>
<name>A0ABN1DUZ3_SACER</name>
<dbReference type="NCBIfam" id="NF000337">
    <property type="entry name" value="erm_SHROVE"/>
    <property type="match status" value="1"/>
</dbReference>
<keyword evidence="3 5" id="KW-0949">S-adenosyl-L-methionine</keyword>
<feature type="compositionally biased region" description="Basic and acidic residues" evidence="6">
    <location>
        <begin position="301"/>
        <end position="358"/>
    </location>
</feature>
<feature type="binding site" evidence="5">
    <location>
        <position position="131"/>
    </location>
    <ligand>
        <name>S-adenosyl-L-methionine</name>
        <dbReference type="ChEBI" id="CHEBI:59789"/>
    </ligand>
</feature>
<dbReference type="SUPFAM" id="SSF53335">
    <property type="entry name" value="S-adenosyl-L-methionine-dependent methyltransferases"/>
    <property type="match status" value="1"/>
</dbReference>
<dbReference type="InterPro" id="IPR023165">
    <property type="entry name" value="rRNA_Ade_diMease-like_C"/>
</dbReference>
<evidence type="ECO:0000256" key="5">
    <source>
        <dbReference type="PROSITE-ProRule" id="PRU01026"/>
    </source>
</evidence>
<feature type="binding site" evidence="5">
    <location>
        <position position="44"/>
    </location>
    <ligand>
        <name>S-adenosyl-L-methionine</name>
        <dbReference type="ChEBI" id="CHEBI:59789"/>
    </ligand>
</feature>
<dbReference type="Gene3D" id="1.10.8.100">
    <property type="entry name" value="Ribosomal RNA adenine dimethylase-like, domain 2"/>
    <property type="match status" value="1"/>
</dbReference>
<dbReference type="PROSITE" id="PS01131">
    <property type="entry name" value="RRNA_A_DIMETH"/>
    <property type="match status" value="1"/>
</dbReference>
<proteinExistence type="inferred from homology"/>
<keyword evidence="9" id="KW-1185">Reference proteome</keyword>
<accession>A0ABN1DUZ3</accession>
<evidence type="ECO:0000256" key="3">
    <source>
        <dbReference type="ARBA" id="ARBA00022691"/>
    </source>
</evidence>
<dbReference type="InterPro" id="IPR001737">
    <property type="entry name" value="KsgA/Erm"/>
</dbReference>
<organism evidence="8 9">
    <name type="scientific">Saccharopolyspora erythraea</name>
    <name type="common">Streptomyces erythraeus</name>
    <dbReference type="NCBI Taxonomy" id="1836"/>
    <lineage>
        <taxon>Bacteria</taxon>
        <taxon>Bacillati</taxon>
        <taxon>Actinomycetota</taxon>
        <taxon>Actinomycetes</taxon>
        <taxon>Pseudonocardiales</taxon>
        <taxon>Pseudonocardiaceae</taxon>
        <taxon>Saccharopolyspora</taxon>
    </lineage>
</organism>
<feature type="binding site" evidence="5">
    <location>
        <position position="115"/>
    </location>
    <ligand>
        <name>S-adenosyl-L-methionine</name>
        <dbReference type="ChEBI" id="CHEBI:59789"/>
    </ligand>
</feature>
<feature type="binding site" evidence="5">
    <location>
        <position position="69"/>
    </location>
    <ligand>
        <name>S-adenosyl-L-methionine</name>
        <dbReference type="ChEBI" id="CHEBI:59789"/>
    </ligand>
</feature>
<dbReference type="CDD" id="cd02440">
    <property type="entry name" value="AdoMet_MTases"/>
    <property type="match status" value="1"/>
</dbReference>
<dbReference type="RefSeq" id="WP_009950391.1">
    <property type="nucleotide sequence ID" value="NZ_BAAAGS010000058.1"/>
</dbReference>
<comment type="caution">
    <text evidence="8">The sequence shown here is derived from an EMBL/GenBank/DDBJ whole genome shotgun (WGS) entry which is preliminary data.</text>
</comment>
<dbReference type="InterPro" id="IPR020598">
    <property type="entry name" value="rRNA_Ade_methylase_Trfase_N"/>
</dbReference>
<evidence type="ECO:0000313" key="8">
    <source>
        <dbReference type="EMBL" id="GAA0552954.1"/>
    </source>
</evidence>
<protein>
    <recommendedName>
        <fullName evidence="7">Ribosomal RNA adenine methylase transferase N-terminal domain-containing protein</fullName>
    </recommendedName>
</protein>
<reference evidence="8 9" key="1">
    <citation type="journal article" date="2019" name="Int. J. Syst. Evol. Microbiol.">
        <title>The Global Catalogue of Microorganisms (GCM) 10K type strain sequencing project: providing services to taxonomists for standard genome sequencing and annotation.</title>
        <authorList>
            <consortium name="The Broad Institute Genomics Platform"/>
            <consortium name="The Broad Institute Genome Sequencing Center for Infectious Disease"/>
            <person name="Wu L."/>
            <person name="Ma J."/>
        </authorList>
    </citation>
    <scope>NUCLEOTIDE SEQUENCE [LARGE SCALE GENOMIC DNA]</scope>
    <source>
        <strain evidence="8 9">JCM 10303</strain>
    </source>
</reference>
<dbReference type="PANTHER" id="PTHR11727:SF7">
    <property type="entry name" value="DIMETHYLADENOSINE TRANSFERASE-RELATED"/>
    <property type="match status" value="1"/>
</dbReference>
<dbReference type="Pfam" id="PF00398">
    <property type="entry name" value="RrnaAD"/>
    <property type="match status" value="1"/>
</dbReference>
<dbReference type="Proteomes" id="UP001500729">
    <property type="component" value="Unassembled WGS sequence"/>
</dbReference>
<dbReference type="PROSITE" id="PS51689">
    <property type="entry name" value="SAM_RNA_A_N6_MT"/>
    <property type="match status" value="1"/>
</dbReference>